<dbReference type="GO" id="GO:0061512">
    <property type="term" value="P:protein localization to cilium"/>
    <property type="evidence" value="ECO:0007669"/>
    <property type="project" value="TreeGrafter"/>
</dbReference>
<proteinExistence type="inferred from homology"/>
<name>A0A401T2Q8_CHIPU</name>
<dbReference type="OrthoDB" id="2134133at2759"/>
<gene>
    <name evidence="4" type="ORF">chiPu_0015443</name>
</gene>
<feature type="region of interest" description="Disordered" evidence="2">
    <location>
        <begin position="615"/>
        <end position="671"/>
    </location>
</feature>
<sequence length="689" mass="77225">MIQRYSRRLPSTPPEIQNLIHHSVENHPLPDKLEEFSTPSPITSVEDVDSTCSCESEISDDTSNQPSQDDFGHHWSAANSYTGTRISTACSSTFSWGDNEFENTTSQQVQQMLCEIDELLFEDKTCSHVQKLEKECQEWKWRFPHFRILGKQIVPPADEAYCWYPGAENVATPLPTFSSSSEGDVTELCVLGKKVTISDLSQCKDGDFMQKIATFPGEEHEEAENGVIVAEGIVEEYLAVDRREPEDENYEKKLAPTLQSESRLGLPLVSPSHCRRNIIVAELFNEVWLEFLGCMEELIRKQWEGHVSDEEKSTASDESAGIEQTNLFLPLEPQLSQVRVPALTSYLTKSQRFDSTEWLAMQLQKTFKSQPRWCGSGVTYRTDEVQQAYSGAVQSRPSSLQIQGIPFHQRSTSLSGKIQNQNTAISSGNFWMDCTMDQDERPVLRPRSSIISSNHFRANHLLEPSVSSLSYPVPSARRRNPPRTLHPIHSSLCHSGTPAGSIDEVVQGIRLQTASDRLSASTLPLRHNALLPPIGSVDIDHSAGKLTARPQKIRMYSNRAHSAVIDETSHLPPKDRLLGHEYFTRPKTSHTFRSDISYHRSFTALEYAHHAHTDRRFAGPDSNSTGATELNLNSSSSSHLEMLQHHSHSGSLIEAEEKVEEQTSLGHRLPLPIPPLIRGGIGSRSRTTL</sequence>
<evidence type="ECO:0000256" key="2">
    <source>
        <dbReference type="SAM" id="MobiDB-lite"/>
    </source>
</evidence>
<dbReference type="OMA" id="EREEDCI"/>
<dbReference type="PANTHER" id="PTHR31997:SF0">
    <property type="entry name" value="PRIMARY CILIUM ASSEMBLY PROTEIN FAM149B1"/>
    <property type="match status" value="1"/>
</dbReference>
<dbReference type="AlphaFoldDB" id="A0A401T2Q8"/>
<accession>A0A401T2Q8</accession>
<keyword evidence="5" id="KW-1185">Reference proteome</keyword>
<dbReference type="GO" id="GO:0060271">
    <property type="term" value="P:cilium assembly"/>
    <property type="evidence" value="ECO:0007669"/>
    <property type="project" value="TreeGrafter"/>
</dbReference>
<evidence type="ECO:0000313" key="5">
    <source>
        <dbReference type="Proteomes" id="UP000287033"/>
    </source>
</evidence>
<dbReference type="EMBL" id="BEZZ01000916">
    <property type="protein sequence ID" value="GCC36943.1"/>
    <property type="molecule type" value="Genomic_DNA"/>
</dbReference>
<feature type="domain" description="DUF3719" evidence="3">
    <location>
        <begin position="119"/>
        <end position="172"/>
    </location>
</feature>
<dbReference type="PANTHER" id="PTHR31997">
    <property type="entry name" value="AGAP003710-PA"/>
    <property type="match status" value="1"/>
</dbReference>
<feature type="compositionally biased region" description="Low complexity" evidence="2">
    <location>
        <begin position="629"/>
        <end position="641"/>
    </location>
</feature>
<evidence type="ECO:0000256" key="1">
    <source>
        <dbReference type="ARBA" id="ARBA00008309"/>
    </source>
</evidence>
<organism evidence="4 5">
    <name type="scientific">Chiloscyllium punctatum</name>
    <name type="common">Brownbanded bambooshark</name>
    <name type="synonym">Hemiscyllium punctatum</name>
    <dbReference type="NCBI Taxonomy" id="137246"/>
    <lineage>
        <taxon>Eukaryota</taxon>
        <taxon>Metazoa</taxon>
        <taxon>Chordata</taxon>
        <taxon>Craniata</taxon>
        <taxon>Vertebrata</taxon>
        <taxon>Chondrichthyes</taxon>
        <taxon>Elasmobranchii</taxon>
        <taxon>Galeomorphii</taxon>
        <taxon>Galeoidea</taxon>
        <taxon>Orectolobiformes</taxon>
        <taxon>Hemiscylliidae</taxon>
        <taxon>Chiloscyllium</taxon>
    </lineage>
</organism>
<dbReference type="Proteomes" id="UP000287033">
    <property type="component" value="Unassembled WGS sequence"/>
</dbReference>
<protein>
    <recommendedName>
        <fullName evidence="3">DUF3719 domain-containing protein</fullName>
    </recommendedName>
</protein>
<evidence type="ECO:0000259" key="3">
    <source>
        <dbReference type="Pfam" id="PF12516"/>
    </source>
</evidence>
<reference evidence="4 5" key="1">
    <citation type="journal article" date="2018" name="Nat. Ecol. Evol.">
        <title>Shark genomes provide insights into elasmobranch evolution and the origin of vertebrates.</title>
        <authorList>
            <person name="Hara Y"/>
            <person name="Yamaguchi K"/>
            <person name="Onimaru K"/>
            <person name="Kadota M"/>
            <person name="Koyanagi M"/>
            <person name="Keeley SD"/>
            <person name="Tatsumi K"/>
            <person name="Tanaka K"/>
            <person name="Motone F"/>
            <person name="Kageyama Y"/>
            <person name="Nozu R"/>
            <person name="Adachi N"/>
            <person name="Nishimura O"/>
            <person name="Nakagawa R"/>
            <person name="Tanegashima C"/>
            <person name="Kiyatake I"/>
            <person name="Matsumoto R"/>
            <person name="Murakumo K"/>
            <person name="Nishida K"/>
            <person name="Terakita A"/>
            <person name="Kuratani S"/>
            <person name="Sato K"/>
            <person name="Hyodo S Kuraku.S."/>
        </authorList>
    </citation>
    <scope>NUCLEOTIDE SEQUENCE [LARGE SCALE GENOMIC DNA]</scope>
</reference>
<dbReference type="Pfam" id="PF12516">
    <property type="entry name" value="DUF3719"/>
    <property type="match status" value="1"/>
</dbReference>
<dbReference type="InterPro" id="IPR022194">
    <property type="entry name" value="DUF3719"/>
</dbReference>
<evidence type="ECO:0000313" key="4">
    <source>
        <dbReference type="EMBL" id="GCC36943.1"/>
    </source>
</evidence>
<comment type="similarity">
    <text evidence="1">Belongs to the FAM149 family.</text>
</comment>
<dbReference type="InterPro" id="IPR039630">
    <property type="entry name" value="FAM149"/>
</dbReference>
<dbReference type="STRING" id="137246.A0A401T2Q8"/>
<comment type="caution">
    <text evidence="4">The sequence shown here is derived from an EMBL/GenBank/DDBJ whole genome shotgun (WGS) entry which is preliminary data.</text>
</comment>